<dbReference type="Proteomes" id="UP001500037">
    <property type="component" value="Unassembled WGS sequence"/>
</dbReference>
<evidence type="ECO:0000313" key="9">
    <source>
        <dbReference type="EMBL" id="GAA1250885.1"/>
    </source>
</evidence>
<evidence type="ECO:0000259" key="7">
    <source>
        <dbReference type="Pfam" id="PF18368"/>
    </source>
</evidence>
<feature type="domain" description="Exo-beta-D-glucosaminidase Ig-fold" evidence="7">
    <location>
        <begin position="835"/>
        <end position="951"/>
    </location>
</feature>
<proteinExistence type="inferred from homology"/>
<feature type="signal peptide" evidence="5">
    <location>
        <begin position="1"/>
        <end position="33"/>
    </location>
</feature>
<evidence type="ECO:0000256" key="1">
    <source>
        <dbReference type="ARBA" id="ARBA00007401"/>
    </source>
</evidence>
<protein>
    <submittedName>
        <fullName evidence="9">Cellulose binding domain-containing protein</fullName>
    </submittedName>
</protein>
<dbReference type="SUPFAM" id="SSF49785">
    <property type="entry name" value="Galactose-binding domain-like"/>
    <property type="match status" value="1"/>
</dbReference>
<keyword evidence="2" id="KW-0378">Hydrolase</keyword>
<evidence type="ECO:0000313" key="10">
    <source>
        <dbReference type="Proteomes" id="UP001500037"/>
    </source>
</evidence>
<comment type="caution">
    <text evidence="9">The sequence shown here is derived from an EMBL/GenBank/DDBJ whole genome shotgun (WGS) entry which is preliminary data.</text>
</comment>
<dbReference type="InterPro" id="IPR006311">
    <property type="entry name" value="TAT_signal"/>
</dbReference>
<comment type="similarity">
    <text evidence="1">Belongs to the glycosyl hydrolase 2 family.</text>
</comment>
<evidence type="ECO:0000256" key="2">
    <source>
        <dbReference type="ARBA" id="ARBA00022801"/>
    </source>
</evidence>
<dbReference type="SUPFAM" id="SSF49303">
    <property type="entry name" value="beta-Galactosidase/glucuronidase domain"/>
    <property type="match status" value="3"/>
</dbReference>
<feature type="region of interest" description="Disordered" evidence="4">
    <location>
        <begin position="1083"/>
        <end position="1119"/>
    </location>
</feature>
<dbReference type="Gene3D" id="2.60.120.260">
    <property type="entry name" value="Galactose-binding domain-like"/>
    <property type="match status" value="1"/>
</dbReference>
<dbReference type="Pfam" id="PF22666">
    <property type="entry name" value="Glyco_hydro_2_N2"/>
    <property type="match status" value="1"/>
</dbReference>
<evidence type="ECO:0000256" key="3">
    <source>
        <dbReference type="ARBA" id="ARBA00023295"/>
    </source>
</evidence>
<sequence length="1237" mass="127480">MPPRRKVLTTAAVALGVMAMAVQQSGAASPAQARPLAPPALAAAAATSRAGAFADPATGSTALSDLGATGGWKVLTSATATQGGARISTPGFGTGGWLSVANDGGGAPGTEINALLQNGSCPNVFSSTNMKSCFGQLTKIGAETLAQFSAPWWYRTDFTAPPAGQNAKLVLNGVIGAADVWVNGTEVATAATVTGGYARTAFDVTKLLVAGTNSVAIEMHPNNPATMLTVDNVDWSQIPPDNNTGIQFPVQLQSGGPLVEGNAHVVQNTSADLSSSALTVKSEVTNTTTAAQSGTVSATVTPPGGGTPITVSQNVTVAAGATQTVTFTPAAYPALTLSRPQIWWPYQLGAQPLYALATSVAQGGTVLNSTSGTFGIRTVTSSLVGASSAVPDGVRAFRIDNVPLVIRGGGWDPDLFLRYDPADTARQIGLLKAMGVNTVRLEGHFMPADWYRQMDAAGLLVNAGYQCCDFWENTSYTAAQQANYQLTAQSVGETLRDHPSVFSFQWSDNEPTATQETLALNGFRAADLDVPFIASAEYKSSPQLGASGEKEGPYDWVPPSYWYDTAHSAGGDQTNAGGAWGFDSEQSAGNTVPTLDSINRFLSPAEQSTLWQTPGANQYHDNYEGTSHTGYHFGTNYNLDTAITNRYGAWSSLSQYVQEAQVQNYEDTRAQFEAYLAHSTNASAPSTGTVYWMLNKGWPTMLWSLYNNDGDQAGAYFGAQKANRPLHALYALDTGAVTLDNLGGTGQSGVSVEAKVYDTKGAVLDDRTSGSLTLAPQQVLTSVLKPALPAAAGTVYFVELLVRQNGAVVDRNVYWNSTTPDATNWSKTIGQPQATMTSYANLKALQSLPQATVSATAKTTDQAGPGGADKLVTVTVTNTSSTPTVGFFLRADLRRGTAAGAELAGDNELQSSIWNDNDVTLWPGESETLTASYRSADLQGATPVVSLSGWNAPKTDVPAGTGTGSSGDFSIGAAPAAGSVTAGASTTSTVSTAVTAGSAQPLTLTATGAPAGTTVTLTPATVTAGGSATATVATGATTAPGSYPITLTATGPNGSHSTGYTLTVTKGGTGGCTAAQLLADPGFENGANPAPWTQTSTLGQSPVNNDTADEPTHSGSWDAWLNGDGKADTDTLSQTVTIPSTCTTATLGYWLHVDSTEKTTGAAADTLKLQVLDTAGTVLATPAGYSNLDHTTGYTQHTADLSAYAGQTVTLRFTGTETDTAGGTTSFLLDDTALQTS</sequence>
<feature type="domain" description="Beta-mannosidase-like galactose-binding" evidence="8">
    <location>
        <begin position="107"/>
        <end position="223"/>
    </location>
</feature>
<dbReference type="Gene3D" id="2.60.40.10">
    <property type="entry name" value="Immunoglobulins"/>
    <property type="match status" value="3"/>
</dbReference>
<reference evidence="9 10" key="1">
    <citation type="journal article" date="2019" name="Int. J. Syst. Evol. Microbiol.">
        <title>The Global Catalogue of Microorganisms (GCM) 10K type strain sequencing project: providing services to taxonomists for standard genome sequencing and annotation.</title>
        <authorList>
            <consortium name="The Broad Institute Genomics Platform"/>
            <consortium name="The Broad Institute Genome Sequencing Center for Infectious Disease"/>
            <person name="Wu L."/>
            <person name="Ma J."/>
        </authorList>
    </citation>
    <scope>NUCLEOTIDE SEQUENCE [LARGE SCALE GENOMIC DNA]</scope>
    <source>
        <strain evidence="9 10">JCM 13004</strain>
    </source>
</reference>
<dbReference type="InterPro" id="IPR041351">
    <property type="entry name" value="Ig_GlcNase"/>
</dbReference>
<dbReference type="Pfam" id="PF18368">
    <property type="entry name" value="Ig_GlcNase"/>
    <property type="match status" value="1"/>
</dbReference>
<gene>
    <name evidence="9" type="ORF">GCM10009665_46950</name>
</gene>
<dbReference type="PANTHER" id="PTHR43536">
    <property type="entry name" value="MANNOSYLGLYCOPROTEIN ENDO-BETA-MANNOSIDASE"/>
    <property type="match status" value="1"/>
</dbReference>
<feature type="compositionally biased region" description="Polar residues" evidence="4">
    <location>
        <begin position="1091"/>
        <end position="1106"/>
    </location>
</feature>
<dbReference type="Gene3D" id="3.20.20.80">
    <property type="entry name" value="Glycosidases"/>
    <property type="match status" value="1"/>
</dbReference>
<dbReference type="InterPro" id="IPR043534">
    <property type="entry name" value="EBDG/EBM"/>
</dbReference>
<evidence type="ECO:0000256" key="4">
    <source>
        <dbReference type="SAM" id="MobiDB-lite"/>
    </source>
</evidence>
<dbReference type="EMBL" id="BAAALF010000093">
    <property type="protein sequence ID" value="GAA1250885.1"/>
    <property type="molecule type" value="Genomic_DNA"/>
</dbReference>
<keyword evidence="10" id="KW-1185">Reference proteome</keyword>
<dbReference type="InterPro" id="IPR013783">
    <property type="entry name" value="Ig-like_fold"/>
</dbReference>
<dbReference type="PROSITE" id="PS51318">
    <property type="entry name" value="TAT"/>
    <property type="match status" value="1"/>
</dbReference>
<keyword evidence="3" id="KW-0326">Glycosidase</keyword>
<name>A0ABN1WJR4_9ACTN</name>
<dbReference type="InterPro" id="IPR054593">
    <property type="entry name" value="Beta-mannosidase-like_N2"/>
</dbReference>
<feature type="domain" description="Glycoside hydrolase family 2 immunoglobulin-like beta-sandwich" evidence="6">
    <location>
        <begin position="264"/>
        <end position="377"/>
    </location>
</feature>
<dbReference type="InterPro" id="IPR036156">
    <property type="entry name" value="Beta-gal/glucu_dom_sf"/>
</dbReference>
<organism evidence="9 10">
    <name type="scientific">Kitasatospora nipponensis</name>
    <dbReference type="NCBI Taxonomy" id="258049"/>
    <lineage>
        <taxon>Bacteria</taxon>
        <taxon>Bacillati</taxon>
        <taxon>Actinomycetota</taxon>
        <taxon>Actinomycetes</taxon>
        <taxon>Kitasatosporales</taxon>
        <taxon>Streptomycetaceae</taxon>
        <taxon>Kitasatospora</taxon>
    </lineage>
</organism>
<accession>A0ABN1WJR4</accession>
<evidence type="ECO:0000259" key="8">
    <source>
        <dbReference type="Pfam" id="PF22666"/>
    </source>
</evidence>
<dbReference type="InterPro" id="IPR008979">
    <property type="entry name" value="Galactose-bd-like_sf"/>
</dbReference>
<dbReference type="SUPFAM" id="SSF51445">
    <property type="entry name" value="(Trans)glycosidases"/>
    <property type="match status" value="1"/>
</dbReference>
<dbReference type="InterPro" id="IPR017853">
    <property type="entry name" value="GH"/>
</dbReference>
<dbReference type="Pfam" id="PF00703">
    <property type="entry name" value="Glyco_hydro_2"/>
    <property type="match status" value="1"/>
</dbReference>
<dbReference type="RefSeq" id="WP_344443907.1">
    <property type="nucleotide sequence ID" value="NZ_BAAALF010000093.1"/>
</dbReference>
<evidence type="ECO:0000259" key="6">
    <source>
        <dbReference type="Pfam" id="PF00703"/>
    </source>
</evidence>
<keyword evidence="5" id="KW-0732">Signal</keyword>
<feature type="chain" id="PRO_5047514890" evidence="5">
    <location>
        <begin position="34"/>
        <end position="1237"/>
    </location>
</feature>
<dbReference type="PANTHER" id="PTHR43536:SF1">
    <property type="entry name" value="MANNOSYLGLYCOPROTEIN ENDO-BETA-MANNOSIDASE"/>
    <property type="match status" value="1"/>
</dbReference>
<evidence type="ECO:0000256" key="5">
    <source>
        <dbReference type="SAM" id="SignalP"/>
    </source>
</evidence>
<dbReference type="InterPro" id="IPR006102">
    <property type="entry name" value="Ig-like_GH2"/>
</dbReference>